<protein>
    <recommendedName>
        <fullName evidence="8">Erythromycin biosynthesis sensory transduction protein eryC1</fullName>
    </recommendedName>
</protein>
<evidence type="ECO:0000256" key="5">
    <source>
        <dbReference type="RuleBase" id="RU004508"/>
    </source>
</evidence>
<comment type="similarity">
    <text evidence="2 5">Belongs to the DegT/DnrJ/EryC1 family.</text>
</comment>
<name>A0A0S2T9X6_9GAMM</name>
<evidence type="ECO:0008006" key="8">
    <source>
        <dbReference type="Google" id="ProtNLM"/>
    </source>
</evidence>
<gene>
    <name evidence="6" type="ORF">Tel_01660</name>
</gene>
<proteinExistence type="inferred from homology"/>
<dbReference type="AlphaFoldDB" id="A0A0S2T9X6"/>
<evidence type="ECO:0000313" key="6">
    <source>
        <dbReference type="EMBL" id="ALP51945.1"/>
    </source>
</evidence>
<evidence type="ECO:0000256" key="2">
    <source>
        <dbReference type="ARBA" id="ARBA00037999"/>
    </source>
</evidence>
<dbReference type="PIRSF" id="PIRSF000390">
    <property type="entry name" value="PLP_StrS"/>
    <property type="match status" value="1"/>
</dbReference>
<dbReference type="EMBL" id="CP013099">
    <property type="protein sequence ID" value="ALP51945.1"/>
    <property type="molecule type" value="Genomic_DNA"/>
</dbReference>
<dbReference type="SUPFAM" id="SSF53383">
    <property type="entry name" value="PLP-dependent transferases"/>
    <property type="match status" value="1"/>
</dbReference>
<sequence>MSTSQPIPFFQLTHEFKALEAEWFAAIRASGECGQFILGPQVEAFERRVATRLETPYAIGVANGTDALVLALRALAIGPGDEVITTPYTFFATVEAILQAGATPVFVDIQADTFNLDASQIPAHISARTRAILPVHLFGHPADMEHIMDLAREYDLKVIEDAAQAFGATLADRPVGSWGHAGCFSFYPTKVLGCYGDGGLVTSHHEVLNQGVRHLRTHGASAPFIHDAVGYNSRLDEIQAALLNIKLRQVDQAIAQRRWVAERYEALLADTNVICPSRALAGTHVFNLYTIRSSNRAAVRSALSENHIGSAVCYPQPLHLQAVCRALGYAAGDLPVAERVATEALSLPIFPGMTGVQIERVCEVIRQVV</sequence>
<dbReference type="STRING" id="1748243.Tel_01660"/>
<reference evidence="6" key="1">
    <citation type="submission" date="2015-10" db="EMBL/GenBank/DDBJ databases">
        <title>Description of Candidatus Tenderia electrophaga gen. nov, sp. nov., an Uncultivated Electroautotroph from a Biocathode Enrichment.</title>
        <authorList>
            <person name="Eddie B.J."/>
            <person name="Malanoski A.P."/>
            <person name="Wang Z."/>
            <person name="Hall R.J."/>
            <person name="Oh S.D."/>
            <person name="Heiner C."/>
            <person name="Lin B."/>
            <person name="Strycharz-Glaven S.M."/>
        </authorList>
    </citation>
    <scope>NUCLEOTIDE SEQUENCE [LARGE SCALE GENOMIC DNA]</scope>
    <source>
        <strain evidence="6">NRL1</strain>
    </source>
</reference>
<feature type="modified residue" description="N6-(pyridoxal phosphate)lysine" evidence="4">
    <location>
        <position position="190"/>
    </location>
</feature>
<keyword evidence="1 4" id="KW-0663">Pyridoxal phosphate</keyword>
<evidence type="ECO:0000256" key="4">
    <source>
        <dbReference type="PIRSR" id="PIRSR000390-2"/>
    </source>
</evidence>
<feature type="active site" description="Proton acceptor" evidence="3">
    <location>
        <position position="190"/>
    </location>
</feature>
<evidence type="ECO:0000256" key="3">
    <source>
        <dbReference type="PIRSR" id="PIRSR000390-1"/>
    </source>
</evidence>
<dbReference type="Pfam" id="PF01041">
    <property type="entry name" value="DegT_DnrJ_EryC1"/>
    <property type="match status" value="1"/>
</dbReference>
<dbReference type="CDD" id="cd00616">
    <property type="entry name" value="AHBA_syn"/>
    <property type="match status" value="1"/>
</dbReference>
<dbReference type="PANTHER" id="PTHR30244:SF36">
    <property type="entry name" value="3-OXO-GLUCOSE-6-PHOSPHATE:GLUTAMATE AMINOTRANSFERASE"/>
    <property type="match status" value="1"/>
</dbReference>
<accession>A0A0S2T9X6</accession>
<dbReference type="GO" id="GO:0008483">
    <property type="term" value="F:transaminase activity"/>
    <property type="evidence" value="ECO:0007669"/>
    <property type="project" value="TreeGrafter"/>
</dbReference>
<dbReference type="PANTHER" id="PTHR30244">
    <property type="entry name" value="TRANSAMINASE"/>
    <property type="match status" value="1"/>
</dbReference>
<dbReference type="GO" id="GO:0030170">
    <property type="term" value="F:pyridoxal phosphate binding"/>
    <property type="evidence" value="ECO:0007669"/>
    <property type="project" value="UniProtKB-ARBA"/>
</dbReference>
<dbReference type="FunFam" id="3.40.640.10:FF:000089">
    <property type="entry name" value="Aminotransferase, DegT/DnrJ/EryC1/StrS family"/>
    <property type="match status" value="1"/>
</dbReference>
<dbReference type="InterPro" id="IPR015421">
    <property type="entry name" value="PyrdxlP-dep_Trfase_major"/>
</dbReference>
<organism evidence="6 7">
    <name type="scientific">Candidatus Tenderia electrophaga</name>
    <dbReference type="NCBI Taxonomy" id="1748243"/>
    <lineage>
        <taxon>Bacteria</taxon>
        <taxon>Pseudomonadati</taxon>
        <taxon>Pseudomonadota</taxon>
        <taxon>Gammaproteobacteria</taxon>
        <taxon>Candidatus Tenderiales</taxon>
        <taxon>Candidatus Tenderiaceae</taxon>
        <taxon>Candidatus Tenderia</taxon>
    </lineage>
</organism>
<dbReference type="InterPro" id="IPR015424">
    <property type="entry name" value="PyrdxlP-dep_Trfase"/>
</dbReference>
<keyword evidence="7" id="KW-1185">Reference proteome</keyword>
<dbReference type="KEGG" id="tee:Tel_01660"/>
<dbReference type="GO" id="GO:0000271">
    <property type="term" value="P:polysaccharide biosynthetic process"/>
    <property type="evidence" value="ECO:0007669"/>
    <property type="project" value="TreeGrafter"/>
</dbReference>
<dbReference type="InterPro" id="IPR015422">
    <property type="entry name" value="PyrdxlP-dep_Trfase_small"/>
</dbReference>
<evidence type="ECO:0000313" key="7">
    <source>
        <dbReference type="Proteomes" id="UP000055136"/>
    </source>
</evidence>
<evidence type="ECO:0000256" key="1">
    <source>
        <dbReference type="ARBA" id="ARBA00022898"/>
    </source>
</evidence>
<dbReference type="Gene3D" id="3.90.1150.10">
    <property type="entry name" value="Aspartate Aminotransferase, domain 1"/>
    <property type="match status" value="1"/>
</dbReference>
<dbReference type="InterPro" id="IPR000653">
    <property type="entry name" value="DegT/StrS_aminotransferase"/>
</dbReference>
<dbReference type="Gene3D" id="3.40.640.10">
    <property type="entry name" value="Type I PLP-dependent aspartate aminotransferase-like (Major domain)"/>
    <property type="match status" value="1"/>
</dbReference>
<dbReference type="Proteomes" id="UP000055136">
    <property type="component" value="Chromosome"/>
</dbReference>